<keyword evidence="1" id="KW-0732">Signal</keyword>
<proteinExistence type="predicted"/>
<gene>
    <name evidence="2" type="ORF">VTL71DRAFT_6279</name>
</gene>
<evidence type="ECO:0000256" key="1">
    <source>
        <dbReference type="SAM" id="SignalP"/>
    </source>
</evidence>
<evidence type="ECO:0000313" key="2">
    <source>
        <dbReference type="EMBL" id="KAL2062013.1"/>
    </source>
</evidence>
<evidence type="ECO:0000313" key="3">
    <source>
        <dbReference type="Proteomes" id="UP001595075"/>
    </source>
</evidence>
<accession>A0ABR4BWL9</accession>
<feature type="signal peptide" evidence="1">
    <location>
        <begin position="1"/>
        <end position="18"/>
    </location>
</feature>
<reference evidence="2 3" key="1">
    <citation type="journal article" date="2024" name="Commun. Biol.">
        <title>Comparative genomic analysis of thermophilic fungi reveals convergent evolutionary adaptations and gene losses.</title>
        <authorList>
            <person name="Steindorff A.S."/>
            <person name="Aguilar-Pontes M.V."/>
            <person name="Robinson A.J."/>
            <person name="Andreopoulos B."/>
            <person name="LaButti K."/>
            <person name="Kuo A."/>
            <person name="Mondo S."/>
            <person name="Riley R."/>
            <person name="Otillar R."/>
            <person name="Haridas S."/>
            <person name="Lipzen A."/>
            <person name="Grimwood J."/>
            <person name="Schmutz J."/>
            <person name="Clum A."/>
            <person name="Reid I.D."/>
            <person name="Moisan M.C."/>
            <person name="Butler G."/>
            <person name="Nguyen T.T.M."/>
            <person name="Dewar K."/>
            <person name="Conant G."/>
            <person name="Drula E."/>
            <person name="Henrissat B."/>
            <person name="Hansel C."/>
            <person name="Singer S."/>
            <person name="Hutchinson M.I."/>
            <person name="de Vries R.P."/>
            <person name="Natvig D.O."/>
            <person name="Powell A.J."/>
            <person name="Tsang A."/>
            <person name="Grigoriev I.V."/>
        </authorList>
    </citation>
    <scope>NUCLEOTIDE SEQUENCE [LARGE SCALE GENOMIC DNA]</scope>
    <source>
        <strain evidence="2 3">CBS 494.80</strain>
    </source>
</reference>
<name>A0ABR4BWL9_9HELO</name>
<comment type="caution">
    <text evidence="2">The sequence shown here is derived from an EMBL/GenBank/DDBJ whole genome shotgun (WGS) entry which is preliminary data.</text>
</comment>
<sequence>MRFSIVAAFALCASVVSAEDLNVPSVISQFYTQTSLGIEAKASTSLASALHSVESTWQNSPKFTSAIAAVYSAAPSSASASLTRSFNYADLTAQKWYTKDVPKGAQTDIANYIKAVDSAAAKIVGTPSTSKSGCMPTGAPVMLGAVGVIGGVVMAAM</sequence>
<dbReference type="EMBL" id="JAZHXI010000017">
    <property type="protein sequence ID" value="KAL2062013.1"/>
    <property type="molecule type" value="Genomic_DNA"/>
</dbReference>
<feature type="chain" id="PRO_5046933036" evidence="1">
    <location>
        <begin position="19"/>
        <end position="157"/>
    </location>
</feature>
<organism evidence="2 3">
    <name type="scientific">Oculimacula yallundae</name>
    <dbReference type="NCBI Taxonomy" id="86028"/>
    <lineage>
        <taxon>Eukaryota</taxon>
        <taxon>Fungi</taxon>
        <taxon>Dikarya</taxon>
        <taxon>Ascomycota</taxon>
        <taxon>Pezizomycotina</taxon>
        <taxon>Leotiomycetes</taxon>
        <taxon>Helotiales</taxon>
        <taxon>Ploettnerulaceae</taxon>
        <taxon>Oculimacula</taxon>
    </lineage>
</organism>
<dbReference type="Proteomes" id="UP001595075">
    <property type="component" value="Unassembled WGS sequence"/>
</dbReference>
<keyword evidence="3" id="KW-1185">Reference proteome</keyword>
<protein>
    <submittedName>
        <fullName evidence="2">Uncharacterized protein</fullName>
    </submittedName>
</protein>